<feature type="compositionally biased region" description="Basic residues" evidence="1">
    <location>
        <begin position="546"/>
        <end position="556"/>
    </location>
</feature>
<organism evidence="2 3">
    <name type="scientific">Porphyra umbilicalis</name>
    <name type="common">Purple laver</name>
    <name type="synonym">Red alga</name>
    <dbReference type="NCBI Taxonomy" id="2786"/>
    <lineage>
        <taxon>Eukaryota</taxon>
        <taxon>Rhodophyta</taxon>
        <taxon>Bangiophyceae</taxon>
        <taxon>Bangiales</taxon>
        <taxon>Bangiaceae</taxon>
        <taxon>Porphyra</taxon>
    </lineage>
</organism>
<dbReference type="EMBL" id="KV918796">
    <property type="protein sequence ID" value="OSX79177.1"/>
    <property type="molecule type" value="Genomic_DNA"/>
</dbReference>
<sequence>MAGLCDSTQLKEYNLFLQSLGITDREKVSFLSPLLRDLYRTAAKLCKYLEPHGAAFHSAISRLLTTDNPTDVPTHCWIRVVDRLGFFTDHDAHAQRIVNIGLSFAYRHKQVDALAGINALALDQANSAPAQGLKNDVPHEGVLLAVEKGADAGGSGARGASAEEAVPVGGTVLAARGAPNSATGAGASAGDRDGGATQSPPAGGTVVANHRDLAHLPPPAHALRVPGATGGGNAETPLLAGGSVVAKHGLTKASPTDQDQDDSDGDSEDVQGVGLADNVHEIQPTITPTSTAVDCVTFVLRTVRDRKGAIDVLRQLLADSLLCLVRKRRQEGFKFKDKTKNGRPRTEWTDDNDVTDRWWASWVARGDSISCLPEVGTVAAVANPTRRALTSRWYLMVKMDSINEIVKHLRCQSRYFSKTTLPPTETVIKLVSMKKLRLTIVIACMLVLASQEPGYDDMLKGLASTGRAAKEQPEGLTDATRHEFLAPGLAPAPAPSTAGRPSAQIPANHKDPAATAKPAVANMEARYAAMDAQLAQEETTAATDRRAHRLSVRRAAGRATGTSPAGTTPSGGTPRGAARRVSLPPSSTVTKTPRALVGQAPPAANPGLPVQVTPIDELEAHASTPTQVGGAVDVLATPLFRTASAAERAGAQPIGSFVSPSLLHGRAGVQLPSPSPVISDMATSDFHPSQPRPLVPVVPPPNYSLPNTQYTIDGGGAAWGGGAGGDGMGEKVLEGHCMNVDDFGVVGHMPGGVNAVPWMNGGGDSSGGPSMSQVISPRTREMPESGK</sequence>
<feature type="region of interest" description="Disordered" evidence="1">
    <location>
        <begin position="536"/>
        <end position="593"/>
    </location>
</feature>
<reference evidence="2 3" key="1">
    <citation type="submission" date="2017-03" db="EMBL/GenBank/DDBJ databases">
        <title>WGS assembly of Porphyra umbilicalis.</title>
        <authorList>
            <person name="Brawley S.H."/>
            <person name="Blouin N.A."/>
            <person name="Ficko-Blean E."/>
            <person name="Wheeler G.L."/>
            <person name="Lohr M."/>
            <person name="Goodson H.V."/>
            <person name="Jenkins J.W."/>
            <person name="Blaby-Haas C.E."/>
            <person name="Helliwell K.E."/>
            <person name="Chan C."/>
            <person name="Marriage T."/>
            <person name="Bhattacharya D."/>
            <person name="Klein A.S."/>
            <person name="Badis Y."/>
            <person name="Brodie J."/>
            <person name="Cao Y."/>
            <person name="Collen J."/>
            <person name="Dittami S.M."/>
            <person name="Gachon C.M."/>
            <person name="Green B.R."/>
            <person name="Karpowicz S."/>
            <person name="Kim J.W."/>
            <person name="Kudahl U."/>
            <person name="Lin S."/>
            <person name="Michel G."/>
            <person name="Mittag M."/>
            <person name="Olson B.J."/>
            <person name="Pangilinan J."/>
            <person name="Peng Y."/>
            <person name="Qiu H."/>
            <person name="Shu S."/>
            <person name="Singer J.T."/>
            <person name="Smith A.G."/>
            <person name="Sprecher B.N."/>
            <person name="Wagner V."/>
            <person name="Wang W."/>
            <person name="Wang Z.-Y."/>
            <person name="Yan J."/>
            <person name="Yarish C."/>
            <person name="Zoeuner-Riek S."/>
            <person name="Zhuang Y."/>
            <person name="Zou Y."/>
            <person name="Lindquist E.A."/>
            <person name="Grimwood J."/>
            <person name="Barry K."/>
            <person name="Rokhsar D.S."/>
            <person name="Schmutz J."/>
            <person name="Stiller J.W."/>
            <person name="Grossman A.R."/>
            <person name="Prochnik S.E."/>
        </authorList>
    </citation>
    <scope>NUCLEOTIDE SEQUENCE [LARGE SCALE GENOMIC DNA]</scope>
    <source>
        <strain evidence="2">4086291</strain>
    </source>
</reference>
<keyword evidence="3" id="KW-1185">Reference proteome</keyword>
<accession>A0A1X6PE87</accession>
<evidence type="ECO:0000256" key="1">
    <source>
        <dbReference type="SAM" id="MobiDB-lite"/>
    </source>
</evidence>
<feature type="region of interest" description="Disordered" evidence="1">
    <location>
        <begin position="252"/>
        <end position="271"/>
    </location>
</feature>
<name>A0A1X6PE87_PORUM</name>
<feature type="region of interest" description="Disordered" evidence="1">
    <location>
        <begin position="487"/>
        <end position="516"/>
    </location>
</feature>
<dbReference type="AlphaFoldDB" id="A0A1X6PE87"/>
<protein>
    <submittedName>
        <fullName evidence="2">Uncharacterized protein</fullName>
    </submittedName>
</protein>
<feature type="region of interest" description="Disordered" evidence="1">
    <location>
        <begin position="760"/>
        <end position="787"/>
    </location>
</feature>
<evidence type="ECO:0000313" key="3">
    <source>
        <dbReference type="Proteomes" id="UP000218209"/>
    </source>
</evidence>
<proteinExistence type="predicted"/>
<dbReference type="Proteomes" id="UP000218209">
    <property type="component" value="Unassembled WGS sequence"/>
</dbReference>
<feature type="compositionally biased region" description="Low complexity" evidence="1">
    <location>
        <begin position="557"/>
        <end position="576"/>
    </location>
</feature>
<gene>
    <name evidence="2" type="ORF">BU14_0085s0028</name>
</gene>
<feature type="region of interest" description="Disordered" evidence="1">
    <location>
        <begin position="177"/>
        <end position="239"/>
    </location>
</feature>
<feature type="compositionally biased region" description="Low complexity" evidence="1">
    <location>
        <begin position="177"/>
        <end position="189"/>
    </location>
</feature>
<evidence type="ECO:0000313" key="2">
    <source>
        <dbReference type="EMBL" id="OSX79177.1"/>
    </source>
</evidence>
<feature type="compositionally biased region" description="Basic and acidic residues" evidence="1">
    <location>
        <begin position="778"/>
        <end position="787"/>
    </location>
</feature>
<feature type="compositionally biased region" description="Acidic residues" evidence="1">
    <location>
        <begin position="258"/>
        <end position="269"/>
    </location>
</feature>